<evidence type="ECO:0000313" key="2">
    <source>
        <dbReference type="EMBL" id="BAG04134.1"/>
    </source>
</evidence>
<feature type="transmembrane region" description="Helical" evidence="1">
    <location>
        <begin position="19"/>
        <end position="40"/>
    </location>
</feature>
<dbReference type="EnsemblBacteria" id="BAG04134">
    <property type="protein sequence ID" value="BAG04134"/>
    <property type="gene ID" value="MAE_43120"/>
</dbReference>
<sequence>MTIIIICQPSTAILWRSDIVIVPIVFAPLPNIATHVIVGLKRQIKIKSSIIVKE</sequence>
<reference evidence="2 3" key="1">
    <citation type="journal article" date="2007" name="DNA Res.">
        <title>Complete genomic structure of the bloom-forming toxic cyanobacterium Microcystis aeruginosa NIES-843.</title>
        <authorList>
            <person name="Kaneko T."/>
            <person name="Nakajima N."/>
            <person name="Okamoto S."/>
            <person name="Suzuki I."/>
            <person name="Tanabe Y."/>
            <person name="Tamaoki M."/>
            <person name="Nakamura Y."/>
            <person name="Kasai F."/>
            <person name="Watanabe A."/>
            <person name="Kawashima K."/>
            <person name="Kishida Y."/>
            <person name="Ono A."/>
            <person name="Shimizu Y."/>
            <person name="Takahashi C."/>
            <person name="Minami C."/>
            <person name="Fujishiro T."/>
            <person name="Kohara M."/>
            <person name="Katoh M."/>
            <person name="Nakazaki N."/>
            <person name="Nakayama S."/>
            <person name="Yamada M."/>
            <person name="Tabata S."/>
            <person name="Watanabe M.M."/>
        </authorList>
    </citation>
    <scope>NUCLEOTIDE SEQUENCE [LARGE SCALE GENOMIC DNA]</scope>
    <source>
        <strain evidence="3">NIES-843 / IAM M-247</strain>
    </source>
</reference>
<accession>B0JSH6</accession>
<name>B0JSH6_MICAN</name>
<protein>
    <submittedName>
        <fullName evidence="2">Uncharacterized protein</fullName>
    </submittedName>
</protein>
<evidence type="ECO:0000256" key="1">
    <source>
        <dbReference type="SAM" id="Phobius"/>
    </source>
</evidence>
<dbReference type="EMBL" id="AP009552">
    <property type="protein sequence ID" value="BAG04134.1"/>
    <property type="molecule type" value="Genomic_DNA"/>
</dbReference>
<keyword evidence="1" id="KW-0472">Membrane</keyword>
<gene>
    <name evidence="2" type="ordered locus">MAE_43120</name>
</gene>
<dbReference type="KEGG" id="mar:MAE_43120"/>
<keyword evidence="1" id="KW-0812">Transmembrane</keyword>
<keyword evidence="3" id="KW-1185">Reference proteome</keyword>
<proteinExistence type="predicted"/>
<dbReference type="STRING" id="449447.MAE_43120"/>
<dbReference type="HOGENOM" id="CLU_3045383_0_0_3"/>
<dbReference type="AlphaFoldDB" id="B0JSH6"/>
<dbReference type="Proteomes" id="UP000001510">
    <property type="component" value="Chromosome"/>
</dbReference>
<organism evidence="2 3">
    <name type="scientific">Microcystis aeruginosa (strain NIES-843 / IAM M-2473)</name>
    <dbReference type="NCBI Taxonomy" id="449447"/>
    <lineage>
        <taxon>Bacteria</taxon>
        <taxon>Bacillati</taxon>
        <taxon>Cyanobacteriota</taxon>
        <taxon>Cyanophyceae</taxon>
        <taxon>Oscillatoriophycideae</taxon>
        <taxon>Chroococcales</taxon>
        <taxon>Microcystaceae</taxon>
        <taxon>Microcystis</taxon>
    </lineage>
</organism>
<dbReference type="PaxDb" id="449447-MAE_43120"/>
<keyword evidence="1" id="KW-1133">Transmembrane helix</keyword>
<evidence type="ECO:0000313" key="3">
    <source>
        <dbReference type="Proteomes" id="UP000001510"/>
    </source>
</evidence>